<reference evidence="2 3" key="1">
    <citation type="submission" date="2015-03" db="EMBL/GenBank/DDBJ databases">
        <title>Genome Sequence of Kiloniella spongiae MEBiC09566, isolated from a marine sponge.</title>
        <authorList>
            <person name="Shao Z."/>
            <person name="Wang L."/>
            <person name="Li X."/>
        </authorList>
    </citation>
    <scope>NUCLEOTIDE SEQUENCE [LARGE SCALE GENOMIC DNA]</scope>
    <source>
        <strain evidence="2 3">MEBiC09566</strain>
    </source>
</reference>
<protein>
    <recommendedName>
        <fullName evidence="4">DUF1849 family protein</fullName>
    </recommendedName>
</protein>
<evidence type="ECO:0008006" key="4">
    <source>
        <dbReference type="Google" id="ProtNLM"/>
    </source>
</evidence>
<name>A0A0H2MD97_9PROT</name>
<dbReference type="RefSeq" id="WP_047764713.1">
    <property type="nucleotide sequence ID" value="NZ_LAQL01000008.1"/>
</dbReference>
<dbReference type="EMBL" id="LAQL01000008">
    <property type="protein sequence ID" value="KLN60181.1"/>
    <property type="molecule type" value="Genomic_DNA"/>
</dbReference>
<feature type="chain" id="PRO_5002596970" description="DUF1849 family protein" evidence="1">
    <location>
        <begin position="27"/>
        <end position="273"/>
    </location>
</feature>
<proteinExistence type="predicted"/>
<organism evidence="2 3">
    <name type="scientific">Kiloniella spongiae</name>
    <dbReference type="NCBI Taxonomy" id="1489064"/>
    <lineage>
        <taxon>Bacteria</taxon>
        <taxon>Pseudomonadati</taxon>
        <taxon>Pseudomonadota</taxon>
        <taxon>Alphaproteobacteria</taxon>
        <taxon>Rhodospirillales</taxon>
        <taxon>Kiloniellaceae</taxon>
        <taxon>Kiloniella</taxon>
    </lineage>
</organism>
<keyword evidence="3" id="KW-1185">Reference proteome</keyword>
<dbReference type="STRING" id="1489064.WH96_13420"/>
<dbReference type="AlphaFoldDB" id="A0A0H2MD97"/>
<comment type="caution">
    <text evidence="2">The sequence shown here is derived from an EMBL/GenBank/DDBJ whole genome shotgun (WGS) entry which is preliminary data.</text>
</comment>
<sequence>MCRWQKKVIFLSVSAAALLFAQVGTAGQNSVDLLLHKASYDLRLNSSYQGAISSMGGKIAYDLTSDCRGWLMTNELEMDVVYSTGQSMQMDLKINTWEALDGQHYRFTVLQDGNLSGKSRYIGKSSHAKASPGKSGEKVLAEITEPEKQDVELKDVIYPTAFLKDIILAAQDGETALNRTVFDGTAELDAFKVSAIILPNTEEENTLELKDKMSWKVFLAFYDLNSKSTLPIQEQTLTLYENGVVSSIDLDFGDFSVKGKMTGLEVNSSPQCG</sequence>
<evidence type="ECO:0000256" key="1">
    <source>
        <dbReference type="SAM" id="SignalP"/>
    </source>
</evidence>
<accession>A0A0H2MD97</accession>
<dbReference type="Pfam" id="PF08904">
    <property type="entry name" value="EipB_like"/>
    <property type="match status" value="1"/>
</dbReference>
<feature type="signal peptide" evidence="1">
    <location>
        <begin position="1"/>
        <end position="26"/>
    </location>
</feature>
<evidence type="ECO:0000313" key="3">
    <source>
        <dbReference type="Proteomes" id="UP000035444"/>
    </source>
</evidence>
<dbReference type="Proteomes" id="UP000035444">
    <property type="component" value="Unassembled WGS sequence"/>
</dbReference>
<evidence type="ECO:0000313" key="2">
    <source>
        <dbReference type="EMBL" id="KLN60181.1"/>
    </source>
</evidence>
<gene>
    <name evidence="2" type="ORF">WH96_13420</name>
</gene>
<keyword evidence="1" id="KW-0732">Signal</keyword>
<dbReference type="InterPro" id="IPR015000">
    <property type="entry name" value="EipB-like"/>
</dbReference>
<dbReference type="OrthoDB" id="9815514at2"/>